<protein>
    <recommendedName>
        <fullName evidence="1">SET domain-containing protein</fullName>
    </recommendedName>
</protein>
<dbReference type="Gene3D" id="1.25.40.10">
    <property type="entry name" value="Tetratricopeptide repeat domain"/>
    <property type="match status" value="1"/>
</dbReference>
<dbReference type="Pfam" id="PF00856">
    <property type="entry name" value="SET"/>
    <property type="match status" value="1"/>
</dbReference>
<reference evidence="2 3" key="1">
    <citation type="journal article" date="2016" name="Nat. Commun.">
        <title>Ectomycorrhizal ecology is imprinted in the genome of the dominant symbiotic fungus Cenococcum geophilum.</title>
        <authorList>
            <consortium name="DOE Joint Genome Institute"/>
            <person name="Peter M."/>
            <person name="Kohler A."/>
            <person name="Ohm R.A."/>
            <person name="Kuo A."/>
            <person name="Krutzmann J."/>
            <person name="Morin E."/>
            <person name="Arend M."/>
            <person name="Barry K.W."/>
            <person name="Binder M."/>
            <person name="Choi C."/>
            <person name="Clum A."/>
            <person name="Copeland A."/>
            <person name="Grisel N."/>
            <person name="Haridas S."/>
            <person name="Kipfer T."/>
            <person name="LaButti K."/>
            <person name="Lindquist E."/>
            <person name="Lipzen A."/>
            <person name="Maire R."/>
            <person name="Meier B."/>
            <person name="Mihaltcheva S."/>
            <person name="Molinier V."/>
            <person name="Murat C."/>
            <person name="Poggeler S."/>
            <person name="Quandt C.A."/>
            <person name="Sperisen C."/>
            <person name="Tritt A."/>
            <person name="Tisserant E."/>
            <person name="Crous P.W."/>
            <person name="Henrissat B."/>
            <person name="Nehls U."/>
            <person name="Egli S."/>
            <person name="Spatafora J.W."/>
            <person name="Grigoriev I.V."/>
            <person name="Martin F.M."/>
        </authorList>
    </citation>
    <scope>NUCLEOTIDE SEQUENCE [LARGE SCALE GENOMIC DNA]</scope>
    <source>
        <strain evidence="2 3">CBS 207.34</strain>
    </source>
</reference>
<dbReference type="SUPFAM" id="SSF82199">
    <property type="entry name" value="SET domain"/>
    <property type="match status" value="1"/>
</dbReference>
<dbReference type="PANTHER" id="PTHR47643:SF2">
    <property type="entry name" value="TPR DOMAIN PROTEIN (AFU_ORTHOLOGUE AFUA_5G12710)"/>
    <property type="match status" value="1"/>
</dbReference>
<dbReference type="InterPro" id="IPR053209">
    <property type="entry name" value="Gramillin-biosynth_MTr"/>
</dbReference>
<dbReference type="SUPFAM" id="SSF48452">
    <property type="entry name" value="TPR-like"/>
    <property type="match status" value="1"/>
</dbReference>
<dbReference type="PROSITE" id="PS50280">
    <property type="entry name" value="SET"/>
    <property type="match status" value="1"/>
</dbReference>
<dbReference type="InterPro" id="IPR011990">
    <property type="entry name" value="TPR-like_helical_dom_sf"/>
</dbReference>
<evidence type="ECO:0000259" key="1">
    <source>
        <dbReference type="PROSITE" id="PS50280"/>
    </source>
</evidence>
<proteinExistence type="predicted"/>
<gene>
    <name evidence="2" type="ORF">AOQ84DRAFT_425738</name>
</gene>
<dbReference type="CDD" id="cd20071">
    <property type="entry name" value="SET_SMYD"/>
    <property type="match status" value="1"/>
</dbReference>
<dbReference type="OrthoDB" id="438641at2759"/>
<feature type="domain" description="SET" evidence="1">
    <location>
        <begin position="345"/>
        <end position="528"/>
    </location>
</feature>
<dbReference type="InterPro" id="IPR001214">
    <property type="entry name" value="SET_dom"/>
</dbReference>
<organism evidence="2 3">
    <name type="scientific">Glonium stellatum</name>
    <dbReference type="NCBI Taxonomy" id="574774"/>
    <lineage>
        <taxon>Eukaryota</taxon>
        <taxon>Fungi</taxon>
        <taxon>Dikarya</taxon>
        <taxon>Ascomycota</taxon>
        <taxon>Pezizomycotina</taxon>
        <taxon>Dothideomycetes</taxon>
        <taxon>Pleosporomycetidae</taxon>
        <taxon>Gloniales</taxon>
        <taxon>Gloniaceae</taxon>
        <taxon>Glonium</taxon>
    </lineage>
</organism>
<evidence type="ECO:0000313" key="3">
    <source>
        <dbReference type="Proteomes" id="UP000250140"/>
    </source>
</evidence>
<sequence length="723" mass="81953">MASYKSSYRESSDQQIVFPPEIEALKGQCLPARLSKELLLANHGQNLRQLNDQSAPSLAKKFTLPQAYPPSLVPLKSLQKILLRDMLLETHHKNRFLVAKLIGAPYMHAGTTTILEDEAGDVEKVSVHNFGDSPDDPILLQGIVIAIKEPYYQLSADGTHEIRVDHPSDIYIAKVDDSSIHSEFQTDFHKEKTADEWRNEGDKAFLEKKYHSTLSCYNRALQTASPENTAFIQNLYRKRASINIILHRFDAAKADSYAGMSERYLGRNALLLALKATYELGDYELSKTLLESGLRDFPNNPGISAYSQRIIDRVKEQKHGRYDFDSMLRSVQDGNIHLDHASYFCDTAIGKTNRHGRGLFASRSFNFGELVLCEKAFCLPSQQSRDELFNQSGAVLFSKLVNKLQHNQSLHERFFDLDSGDYPRSKLPSSQDTGEKLRVVDDMPIVDVFLVETIREKNCFNAPLRSSEVATNNTPTINDALAAGLWCRAAYINHSCLPNTLRTFIGDMQILRATRTIPAGAEITFQYLAPDTDLATRQDHFKRSWGFKCDCVLCSSEGKSSEAMREKRTTLFHTIRAVVMKNASPYRVSKTFIRKVQGLTSRLEGMYEPSLYDELPRLALIHPTLWLTEAWRSHQNHDKVLVYAFELLRNFGLFTTVVDGKLEIHRSVAMMNIEMVRAFKYAYEAYTAIGELGLARQCLQEGELEYLITTGYSEGAQKFFDIA</sequence>
<evidence type="ECO:0000313" key="2">
    <source>
        <dbReference type="EMBL" id="OCL10901.1"/>
    </source>
</evidence>
<dbReference type="AlphaFoldDB" id="A0A8E2F699"/>
<dbReference type="PANTHER" id="PTHR47643">
    <property type="entry name" value="TPR DOMAIN PROTEIN (AFU_ORTHOLOGUE AFUA_5G12710)"/>
    <property type="match status" value="1"/>
</dbReference>
<accession>A0A8E2F699</accession>
<name>A0A8E2F699_9PEZI</name>
<dbReference type="EMBL" id="KV749142">
    <property type="protein sequence ID" value="OCL10901.1"/>
    <property type="molecule type" value="Genomic_DNA"/>
</dbReference>
<keyword evidence="3" id="KW-1185">Reference proteome</keyword>
<dbReference type="Proteomes" id="UP000250140">
    <property type="component" value="Unassembled WGS sequence"/>
</dbReference>
<dbReference type="SMART" id="SM00317">
    <property type="entry name" value="SET"/>
    <property type="match status" value="1"/>
</dbReference>
<dbReference type="Gene3D" id="2.170.270.10">
    <property type="entry name" value="SET domain"/>
    <property type="match status" value="1"/>
</dbReference>
<dbReference type="InterPro" id="IPR046341">
    <property type="entry name" value="SET_dom_sf"/>
</dbReference>